<evidence type="ECO:0000256" key="3">
    <source>
        <dbReference type="ARBA" id="ARBA00022756"/>
    </source>
</evidence>
<feature type="active site" description="Nucleophile" evidence="5">
    <location>
        <position position="82"/>
    </location>
</feature>
<accession>A0A0F3IL79</accession>
<feature type="binding site" evidence="5">
    <location>
        <begin position="82"/>
        <end position="83"/>
    </location>
    <ligand>
        <name>substrate</name>
    </ligand>
</feature>
<evidence type="ECO:0000313" key="7">
    <source>
        <dbReference type="EMBL" id="KJV06314.1"/>
    </source>
</evidence>
<feature type="domain" description="AB hydrolase-1" evidence="6">
    <location>
        <begin position="14"/>
        <end position="240"/>
    </location>
</feature>
<dbReference type="Gene3D" id="3.40.50.1820">
    <property type="entry name" value="alpha/beta hydrolase"/>
    <property type="match status" value="1"/>
</dbReference>
<feature type="active site" evidence="5">
    <location>
        <position position="235"/>
    </location>
</feature>
<dbReference type="AlphaFoldDB" id="A0A0F3IL79"/>
<evidence type="ECO:0000256" key="1">
    <source>
        <dbReference type="ARBA" id="ARBA00022487"/>
    </source>
</evidence>
<dbReference type="Pfam" id="PF00561">
    <property type="entry name" value="Abhydrolase_1"/>
    <property type="match status" value="1"/>
</dbReference>
<comment type="function">
    <text evidence="5">The physiological role of BioH is to remove the methyl group introduced by BioC when the pimeloyl moiety is complete. It allows to synthesize pimeloyl-ACP via the fatty acid synthetic pathway through the hydrolysis of the ester bonds of pimeloyl-ACP esters.</text>
</comment>
<proteinExistence type="inferred from homology"/>
<dbReference type="HAMAP" id="MF_01260">
    <property type="entry name" value="Carboxylester"/>
    <property type="match status" value="1"/>
</dbReference>
<dbReference type="Proteomes" id="UP000033684">
    <property type="component" value="Unassembled WGS sequence"/>
</dbReference>
<dbReference type="NCBIfam" id="TIGR01738">
    <property type="entry name" value="bioH"/>
    <property type="match status" value="1"/>
</dbReference>
<evidence type="ECO:0000256" key="4">
    <source>
        <dbReference type="ARBA" id="ARBA00022801"/>
    </source>
</evidence>
<dbReference type="SUPFAM" id="SSF53474">
    <property type="entry name" value="alpha/beta-Hydrolases"/>
    <property type="match status" value="1"/>
</dbReference>
<keyword evidence="8" id="KW-1185">Reference proteome</keyword>
<dbReference type="GO" id="GO:0016020">
    <property type="term" value="C:membrane"/>
    <property type="evidence" value="ECO:0007669"/>
    <property type="project" value="TreeGrafter"/>
</dbReference>
<dbReference type="EMBL" id="LAJX01000119">
    <property type="protein sequence ID" value="KJV06314.1"/>
    <property type="molecule type" value="Genomic_DNA"/>
</dbReference>
<dbReference type="GO" id="GO:0005737">
    <property type="term" value="C:cytoplasm"/>
    <property type="evidence" value="ECO:0007669"/>
    <property type="project" value="UniProtKB-SubCell"/>
</dbReference>
<feature type="binding site" evidence="5">
    <location>
        <position position="235"/>
    </location>
    <ligand>
        <name>substrate</name>
    </ligand>
</feature>
<sequence length="254" mass="27507">MTQLHIECLGAGEPLVMLHGWSMHSAIWYEFAQELAKSYQVYLVDLPGHGLSDTVIPYSLASVGDAIIAALPNQPSYWLGWSLGATLALSIAERHPERVKRLVLIAGNPCFVKRADWPGMRAEVLQQFAEQLLQDAPATLLRFLSLQVQGMAAYKPVLKQLRSALSKRSAPNNATLQAGLALLTDTDLRPALTKLAQPVMALLGAKDALVPKALAPALAELNPQIRVNCLAGSAHAPFLSDSAECLALIHDFFQ</sequence>
<comment type="pathway">
    <text evidence="5">Cofactor biosynthesis; biotin biosynthesis.</text>
</comment>
<comment type="caution">
    <text evidence="7">The sequence shown here is derived from an EMBL/GenBank/DDBJ whole genome shotgun (WGS) entry which is preliminary data.</text>
</comment>
<dbReference type="OrthoDB" id="9780744at2"/>
<dbReference type="RefSeq" id="WP_045779461.1">
    <property type="nucleotide sequence ID" value="NZ_LAJX01000119.1"/>
</dbReference>
<feature type="binding site" evidence="5">
    <location>
        <position position="21"/>
    </location>
    <ligand>
        <name>substrate</name>
    </ligand>
</feature>
<comment type="similarity">
    <text evidence="5">Belongs to the AB hydrolase superfamily. Carboxylesterase BioH family.</text>
</comment>
<organism evidence="7 8">
    <name type="scientific">Methylocucumis oryzae</name>
    <dbReference type="NCBI Taxonomy" id="1632867"/>
    <lineage>
        <taxon>Bacteria</taxon>
        <taxon>Pseudomonadati</taxon>
        <taxon>Pseudomonadota</taxon>
        <taxon>Gammaproteobacteria</taxon>
        <taxon>Methylococcales</taxon>
        <taxon>Methylococcaceae</taxon>
        <taxon>Methylocucumis</taxon>
    </lineage>
</organism>
<dbReference type="InterPro" id="IPR029058">
    <property type="entry name" value="AB_hydrolase_fold"/>
</dbReference>
<feature type="binding site" evidence="5">
    <location>
        <begin position="143"/>
        <end position="147"/>
    </location>
    <ligand>
        <name>substrate</name>
    </ligand>
</feature>
<keyword evidence="1 5" id="KW-0719">Serine esterase</keyword>
<dbReference type="GO" id="GO:0009102">
    <property type="term" value="P:biotin biosynthetic process"/>
    <property type="evidence" value="ECO:0007669"/>
    <property type="project" value="UniProtKB-UniRule"/>
</dbReference>
<dbReference type="InterPro" id="IPR010076">
    <property type="entry name" value="BioH"/>
</dbReference>
<reference evidence="7 8" key="2">
    <citation type="journal article" date="2016" name="Microb. Ecol.">
        <title>Genome Characteristics of a Novel Type I Methanotroph (Sn10-6) Isolated from a Flooded Indian Rice Field.</title>
        <authorList>
            <person name="Rahalkar M.C."/>
            <person name="Pandit P.S."/>
            <person name="Dhakephalkar P.K."/>
            <person name="Pore S."/>
            <person name="Arora P."/>
            <person name="Kapse N."/>
        </authorList>
    </citation>
    <scope>NUCLEOTIDE SEQUENCE [LARGE SCALE GENOMIC DNA]</scope>
    <source>
        <strain evidence="7 8">Sn10-6</strain>
    </source>
</reference>
<feature type="active site" evidence="5">
    <location>
        <position position="207"/>
    </location>
</feature>
<keyword evidence="2 5" id="KW-0963">Cytoplasm</keyword>
<protein>
    <recommendedName>
        <fullName evidence="5">Pimeloyl-[acyl-carrier protein] methyl ester esterase</fullName>
        <ecNumber evidence="5">3.1.1.85</ecNumber>
    </recommendedName>
    <alternativeName>
        <fullName evidence="5">Biotin synthesis protein BioH</fullName>
    </alternativeName>
    <alternativeName>
        <fullName evidence="5">Carboxylesterase BioH</fullName>
    </alternativeName>
</protein>
<dbReference type="EC" id="3.1.1.85" evidence="5"/>
<name>A0A0F3IL79_9GAMM</name>
<evidence type="ECO:0000259" key="6">
    <source>
        <dbReference type="Pfam" id="PF00561"/>
    </source>
</evidence>
<dbReference type="UniPathway" id="UPA00078"/>
<keyword evidence="4 5" id="KW-0378">Hydrolase</keyword>
<dbReference type="InterPro" id="IPR000073">
    <property type="entry name" value="AB_hydrolase_1"/>
</dbReference>
<keyword evidence="3 5" id="KW-0093">Biotin biosynthesis</keyword>
<comment type="subunit">
    <text evidence="5">Monomer.</text>
</comment>
<evidence type="ECO:0000256" key="2">
    <source>
        <dbReference type="ARBA" id="ARBA00022490"/>
    </source>
</evidence>
<dbReference type="PANTHER" id="PTHR43798:SF31">
    <property type="entry name" value="AB HYDROLASE SUPERFAMILY PROTEIN YCLE"/>
    <property type="match status" value="1"/>
</dbReference>
<comment type="catalytic activity">
    <reaction evidence="5">
        <text>6-carboxyhexanoyl-[ACP] methyl ester + H2O = 6-carboxyhexanoyl-[ACP] + methanol + H(+)</text>
        <dbReference type="Rhea" id="RHEA:42700"/>
        <dbReference type="Rhea" id="RHEA-COMP:9955"/>
        <dbReference type="Rhea" id="RHEA-COMP:10186"/>
        <dbReference type="ChEBI" id="CHEBI:15377"/>
        <dbReference type="ChEBI" id="CHEBI:15378"/>
        <dbReference type="ChEBI" id="CHEBI:17790"/>
        <dbReference type="ChEBI" id="CHEBI:78846"/>
        <dbReference type="ChEBI" id="CHEBI:82735"/>
        <dbReference type="EC" id="3.1.1.85"/>
    </reaction>
</comment>
<dbReference type="InterPro" id="IPR050266">
    <property type="entry name" value="AB_hydrolase_sf"/>
</dbReference>
<dbReference type="GO" id="GO:0090499">
    <property type="term" value="F:pimelyl-[acyl-carrier protein] methyl ester esterase activity"/>
    <property type="evidence" value="ECO:0007669"/>
    <property type="project" value="UniProtKB-EC"/>
</dbReference>
<dbReference type="PANTHER" id="PTHR43798">
    <property type="entry name" value="MONOACYLGLYCEROL LIPASE"/>
    <property type="match status" value="1"/>
</dbReference>
<reference evidence="8" key="1">
    <citation type="submission" date="2015-03" db="EMBL/GenBank/DDBJ databases">
        <title>Draft genome sequence of a novel methanotroph (Sn10-6) isolated from flooded ricefield rhizosphere in India.</title>
        <authorList>
            <person name="Pandit P.S."/>
            <person name="Pore S.D."/>
            <person name="Arora P."/>
            <person name="Kapse N.G."/>
            <person name="Dhakephalkar P.K."/>
            <person name="Rahalkar M.C."/>
        </authorList>
    </citation>
    <scope>NUCLEOTIDE SEQUENCE [LARGE SCALE GENOMIC DNA]</scope>
    <source>
        <strain evidence="8">Sn10-6</strain>
    </source>
</reference>
<gene>
    <name evidence="5" type="primary">bioH</name>
    <name evidence="7" type="ORF">VZ94_12270</name>
</gene>
<dbReference type="PRINTS" id="PR00111">
    <property type="entry name" value="ABHYDROLASE"/>
</dbReference>
<evidence type="ECO:0000313" key="8">
    <source>
        <dbReference type="Proteomes" id="UP000033684"/>
    </source>
</evidence>
<evidence type="ECO:0000256" key="5">
    <source>
        <dbReference type="HAMAP-Rule" id="MF_01260"/>
    </source>
</evidence>
<comment type="subcellular location">
    <subcellularLocation>
        <location evidence="5">Cytoplasm</location>
    </subcellularLocation>
</comment>